<dbReference type="InterPro" id="IPR003495">
    <property type="entry name" value="CobW/HypB/UreG_nucleotide-bd"/>
</dbReference>
<sequence>MNILLVSGFLGAGKTTFIKELIKRTGTNPVILENEYGDNSIDAQELQNTSSGKNKLEILEFMEGCVCCTMKDSFVNSVLTVFSSLSPEYLIIEPTGVGRLSNIIKNIEPLLHDNITLLKPIVVVTPRSYRQNIAEWEELYKDQIINADTVVFSKGENESPDVLSETESAIRAINPNADIIKDHYSGQDDEWWRSILALPAPDTNAIETDTDSRNISQLTLDNVRLSNLSELITLLEDCLHGELGHIVRAKGTLTVGNENIRFDLADRMYSITDSSLDKSQCVFIGELLDTTKIRSRMGCLLNPKPVSLTRAYVNRLVESPAS</sequence>
<dbReference type="OrthoDB" id="9808822at2"/>
<dbReference type="STRING" id="1121131.SAMN02745229_01448"/>
<dbReference type="RefSeq" id="WP_073386683.1">
    <property type="nucleotide sequence ID" value="NZ_FQXK01000011.1"/>
</dbReference>
<dbReference type="Pfam" id="PF07683">
    <property type="entry name" value="CobW_C"/>
    <property type="match status" value="1"/>
</dbReference>
<keyword evidence="4" id="KW-1185">Reference proteome</keyword>
<dbReference type="AlphaFoldDB" id="A0A1M5YFI8"/>
<dbReference type="Proteomes" id="UP000184278">
    <property type="component" value="Unassembled WGS sequence"/>
</dbReference>
<accession>A0A1M5YFI8</accession>
<reference evidence="4" key="1">
    <citation type="submission" date="2016-11" db="EMBL/GenBank/DDBJ databases">
        <authorList>
            <person name="Varghese N."/>
            <person name="Submissions S."/>
        </authorList>
    </citation>
    <scope>NUCLEOTIDE SEQUENCE [LARGE SCALE GENOMIC DNA]</scope>
    <source>
        <strain evidence="4">DSM 3071</strain>
    </source>
</reference>
<dbReference type="GO" id="GO:0005737">
    <property type="term" value="C:cytoplasm"/>
    <property type="evidence" value="ECO:0007669"/>
    <property type="project" value="TreeGrafter"/>
</dbReference>
<name>A0A1M5YFI8_BUTFI</name>
<dbReference type="PANTHER" id="PTHR13748:SF62">
    <property type="entry name" value="COBW DOMAIN-CONTAINING PROTEIN"/>
    <property type="match status" value="1"/>
</dbReference>
<dbReference type="EMBL" id="FQXK01000011">
    <property type="protein sequence ID" value="SHI10831.1"/>
    <property type="molecule type" value="Genomic_DNA"/>
</dbReference>
<evidence type="ECO:0000259" key="2">
    <source>
        <dbReference type="Pfam" id="PF07683"/>
    </source>
</evidence>
<dbReference type="Gene3D" id="3.40.50.300">
    <property type="entry name" value="P-loop containing nucleotide triphosphate hydrolases"/>
    <property type="match status" value="1"/>
</dbReference>
<gene>
    <name evidence="3" type="ORF">SAMN02745229_01448</name>
</gene>
<proteinExistence type="predicted"/>
<evidence type="ECO:0000259" key="1">
    <source>
        <dbReference type="Pfam" id="PF02492"/>
    </source>
</evidence>
<dbReference type="InterPro" id="IPR011629">
    <property type="entry name" value="CobW-like_C"/>
</dbReference>
<organism evidence="3 4">
    <name type="scientific">Butyrivibrio fibrisolvens DSM 3071</name>
    <dbReference type="NCBI Taxonomy" id="1121131"/>
    <lineage>
        <taxon>Bacteria</taxon>
        <taxon>Bacillati</taxon>
        <taxon>Bacillota</taxon>
        <taxon>Clostridia</taxon>
        <taxon>Lachnospirales</taxon>
        <taxon>Lachnospiraceae</taxon>
        <taxon>Butyrivibrio</taxon>
    </lineage>
</organism>
<dbReference type="InterPro" id="IPR027417">
    <property type="entry name" value="P-loop_NTPase"/>
</dbReference>
<evidence type="ECO:0000313" key="4">
    <source>
        <dbReference type="Proteomes" id="UP000184278"/>
    </source>
</evidence>
<dbReference type="PANTHER" id="PTHR13748">
    <property type="entry name" value="COBW-RELATED"/>
    <property type="match status" value="1"/>
</dbReference>
<feature type="domain" description="CobW C-terminal" evidence="2">
    <location>
        <begin position="226"/>
        <end position="297"/>
    </location>
</feature>
<evidence type="ECO:0000313" key="3">
    <source>
        <dbReference type="EMBL" id="SHI10831.1"/>
    </source>
</evidence>
<dbReference type="InterPro" id="IPR051316">
    <property type="entry name" value="Zinc-reg_GTPase_activator"/>
</dbReference>
<dbReference type="Pfam" id="PF02492">
    <property type="entry name" value="cobW"/>
    <property type="match status" value="1"/>
</dbReference>
<dbReference type="GeneID" id="89508598"/>
<dbReference type="SUPFAM" id="SSF52540">
    <property type="entry name" value="P-loop containing nucleoside triphosphate hydrolases"/>
    <property type="match status" value="1"/>
</dbReference>
<feature type="domain" description="CobW/HypB/UreG nucleotide-binding" evidence="1">
    <location>
        <begin position="4"/>
        <end position="180"/>
    </location>
</feature>
<protein>
    <submittedName>
        <fullName evidence="3">GTPase, G3E family</fullName>
    </submittedName>
</protein>